<dbReference type="Gene3D" id="1.10.30.50">
    <property type="match status" value="1"/>
</dbReference>
<dbReference type="GO" id="GO:0003676">
    <property type="term" value="F:nucleic acid binding"/>
    <property type="evidence" value="ECO:0007669"/>
    <property type="project" value="InterPro"/>
</dbReference>
<dbReference type="PANTHER" id="PTHR34047">
    <property type="entry name" value="NUCLEAR INTRON MATURASE 1, MITOCHONDRIAL-RELATED"/>
    <property type="match status" value="1"/>
</dbReference>
<dbReference type="AlphaFoldDB" id="A0A6C0GDW2"/>
<feature type="domain" description="Reverse transcriptase" evidence="2">
    <location>
        <begin position="1"/>
        <end position="65"/>
    </location>
</feature>
<dbReference type="InterPro" id="IPR043502">
    <property type="entry name" value="DNA/RNA_pol_sf"/>
</dbReference>
<evidence type="ECO:0000313" key="3">
    <source>
        <dbReference type="EMBL" id="QHT66156.1"/>
    </source>
</evidence>
<dbReference type="InterPro" id="IPR002711">
    <property type="entry name" value="HNH"/>
</dbReference>
<dbReference type="GO" id="GO:0008270">
    <property type="term" value="F:zinc ion binding"/>
    <property type="evidence" value="ECO:0007669"/>
    <property type="project" value="InterPro"/>
</dbReference>
<dbReference type="Pfam" id="PF00078">
    <property type="entry name" value="RVT_1"/>
    <property type="match status" value="1"/>
</dbReference>
<evidence type="ECO:0000256" key="1">
    <source>
        <dbReference type="ARBA" id="ARBA00034120"/>
    </source>
</evidence>
<evidence type="ECO:0000313" key="4">
    <source>
        <dbReference type="Proteomes" id="UP000480178"/>
    </source>
</evidence>
<accession>A0A6C0GDW2</accession>
<dbReference type="InterPro" id="IPR003615">
    <property type="entry name" value="HNH_nuc"/>
</dbReference>
<dbReference type="GO" id="GO:0004519">
    <property type="term" value="F:endonuclease activity"/>
    <property type="evidence" value="ECO:0007669"/>
    <property type="project" value="InterPro"/>
</dbReference>
<protein>
    <recommendedName>
        <fullName evidence="2">Reverse transcriptase domain-containing protein</fullName>
    </recommendedName>
</protein>
<dbReference type="InterPro" id="IPR000477">
    <property type="entry name" value="RT_dom"/>
</dbReference>
<dbReference type="InterPro" id="IPR013597">
    <property type="entry name" value="Mat_intron_G2"/>
</dbReference>
<dbReference type="PROSITE" id="PS50878">
    <property type="entry name" value="RT_POL"/>
    <property type="match status" value="1"/>
</dbReference>
<dbReference type="Pfam" id="PF08388">
    <property type="entry name" value="GIIM"/>
    <property type="match status" value="1"/>
</dbReference>
<organism evidence="3 4">
    <name type="scientific">Rhodocytophaga rosea</name>
    <dbReference type="NCBI Taxonomy" id="2704465"/>
    <lineage>
        <taxon>Bacteria</taxon>
        <taxon>Pseudomonadati</taxon>
        <taxon>Bacteroidota</taxon>
        <taxon>Cytophagia</taxon>
        <taxon>Cytophagales</taxon>
        <taxon>Rhodocytophagaceae</taxon>
        <taxon>Rhodocytophaga</taxon>
    </lineage>
</organism>
<dbReference type="SUPFAM" id="SSF56672">
    <property type="entry name" value="DNA/RNA polymerases"/>
    <property type="match status" value="1"/>
</dbReference>
<evidence type="ECO:0000259" key="2">
    <source>
        <dbReference type="PROSITE" id="PS50878"/>
    </source>
</evidence>
<dbReference type="Pfam" id="PF01844">
    <property type="entry name" value="HNH"/>
    <property type="match status" value="1"/>
</dbReference>
<dbReference type="SMART" id="SM00507">
    <property type="entry name" value="HNHc"/>
    <property type="match status" value="1"/>
</dbReference>
<dbReference type="CDD" id="cd00085">
    <property type="entry name" value="HNHc"/>
    <property type="match status" value="1"/>
</dbReference>
<sequence length="304" mass="35324">MRLVRYADDLVAMHADLSQLLKAKSFLEEWLAPMGLKLKESKTRILHSLEPYEGEAGFDFLGCTIRQFATGERRGKKNPDGSRSGFITLTYPSKQSLKRHSEAIKNLIHRYENAPQEALIGILNPIIRGWANYFASENASASFRKMDHLLFLKLLSWAKRRHVNKSSRWICHKYWKVDWGKWDFSAGKECRLDLHREVKIKIHIKVKGNKSPYDGDWLYWATRIARHPQVGTRTGKLLKKQQGKCNWCNLHFNKEDQLETDHILPLSKGGKDGLDNLQLLHRHCHHQKTAVDLYEVKGNKERCS</sequence>
<gene>
    <name evidence="3" type="ORF">GXP67_05475</name>
</gene>
<dbReference type="Proteomes" id="UP000480178">
    <property type="component" value="Chromosome"/>
</dbReference>
<proteinExistence type="inferred from homology"/>
<comment type="similarity">
    <text evidence="1">Belongs to the bacterial reverse transcriptase family.</text>
</comment>
<dbReference type="KEGG" id="rhoz:GXP67_05475"/>
<dbReference type="EMBL" id="CP048222">
    <property type="protein sequence ID" value="QHT66156.1"/>
    <property type="molecule type" value="Genomic_DNA"/>
</dbReference>
<reference evidence="3 4" key="1">
    <citation type="submission" date="2020-01" db="EMBL/GenBank/DDBJ databases">
        <authorList>
            <person name="Kim M.K."/>
        </authorList>
    </citation>
    <scope>NUCLEOTIDE SEQUENCE [LARGE SCALE GENOMIC DNA]</scope>
    <source>
        <strain evidence="3 4">172606-1</strain>
    </source>
</reference>
<dbReference type="PANTHER" id="PTHR34047:SF10">
    <property type="entry name" value="GROUP II INTRON-ASSOCIATED OPEN READING FRAME"/>
    <property type="match status" value="1"/>
</dbReference>
<dbReference type="InterPro" id="IPR051083">
    <property type="entry name" value="GrpII_Intron_Splice-Mob/Def"/>
</dbReference>
<keyword evidence="4" id="KW-1185">Reference proteome</keyword>
<name>A0A6C0GDW2_9BACT</name>